<reference evidence="3" key="1">
    <citation type="submission" date="2018-07" db="EMBL/GenBank/DDBJ databases">
        <title>Giant CbK-like Caulobacter bacteriophages have genetically divergent genomes.</title>
        <authorList>
            <person name="Wilson K.M."/>
            <person name="Ely B."/>
        </authorList>
    </citation>
    <scope>NUCLEOTIDE SEQUENCE [LARGE SCALE GENOMIC DNA]</scope>
</reference>
<evidence type="ECO:0000313" key="2">
    <source>
        <dbReference type="EMBL" id="AXQ68969.1"/>
    </source>
</evidence>
<evidence type="ECO:0000256" key="1">
    <source>
        <dbReference type="SAM" id="MobiDB-lite"/>
    </source>
</evidence>
<accession>A0A385EE43</accession>
<keyword evidence="3" id="KW-1185">Reference proteome</keyword>
<dbReference type="Proteomes" id="UP000259026">
    <property type="component" value="Segment"/>
</dbReference>
<feature type="compositionally biased region" description="Basic and acidic residues" evidence="1">
    <location>
        <begin position="1"/>
        <end position="23"/>
    </location>
</feature>
<dbReference type="EMBL" id="MH588545">
    <property type="protein sequence ID" value="AXQ68969.1"/>
    <property type="molecule type" value="Genomic_DNA"/>
</dbReference>
<proteinExistence type="predicted"/>
<evidence type="ECO:0000313" key="3">
    <source>
        <dbReference type="Proteomes" id="UP000259026"/>
    </source>
</evidence>
<feature type="region of interest" description="Disordered" evidence="1">
    <location>
        <begin position="1"/>
        <end position="30"/>
    </location>
</feature>
<name>A0A385EE43_9CAUD</name>
<protein>
    <submittedName>
        <fullName evidence="2">Uncharacterized protein</fullName>
    </submittedName>
</protein>
<gene>
    <name evidence="2" type="ORF">CcrPW_gp430c</name>
</gene>
<sequence length="89" mass="10176">MSQDKRIYNGDGRDIASTFHDEQGPLSDRSPTTFARQRLYQAIVVLAQAGYDFSDIQTYVMRHTTDATRDLAKYGLPKDDMRKVFEQVG</sequence>
<reference evidence="2 3" key="2">
    <citation type="submission" date="2018-09" db="EMBL/GenBank/DDBJ databases">
        <title>Giant CbK-like Caulobacter bacteriophages have genetically divergent genomes.</title>
        <authorList>
            <person name="Wilson K."/>
            <person name="Ely B."/>
        </authorList>
    </citation>
    <scope>NUCLEOTIDE SEQUENCE [LARGE SCALE GENOMIC DNA]</scope>
</reference>
<organism evidence="2 3">
    <name type="scientific">Caulobacter phage CcrPW</name>
    <dbReference type="NCBI Taxonomy" id="2283271"/>
    <lineage>
        <taxon>Viruses</taxon>
        <taxon>Duplodnaviria</taxon>
        <taxon>Heunggongvirae</taxon>
        <taxon>Uroviricota</taxon>
        <taxon>Caudoviricetes</taxon>
        <taxon>Jeanschmidtviridae</taxon>
        <taxon>Colossusvirus</taxon>
        <taxon>Colossusvirus PW</taxon>
    </lineage>
</organism>